<evidence type="ECO:0000313" key="2">
    <source>
        <dbReference type="EMBL" id="CAE4665253.1"/>
    </source>
</evidence>
<evidence type="ECO:0000256" key="1">
    <source>
        <dbReference type="SAM" id="MobiDB-lite"/>
    </source>
</evidence>
<dbReference type="EMBL" id="HBNS01059318">
    <property type="protein sequence ID" value="CAE4665253.1"/>
    <property type="molecule type" value="Transcribed_RNA"/>
</dbReference>
<feature type="region of interest" description="Disordered" evidence="1">
    <location>
        <begin position="1"/>
        <end position="23"/>
    </location>
</feature>
<reference evidence="2" key="1">
    <citation type="submission" date="2021-01" db="EMBL/GenBank/DDBJ databases">
        <authorList>
            <person name="Corre E."/>
            <person name="Pelletier E."/>
            <person name="Niang G."/>
            <person name="Scheremetjew M."/>
            <person name="Finn R."/>
            <person name="Kale V."/>
            <person name="Holt S."/>
            <person name="Cochrane G."/>
            <person name="Meng A."/>
            <person name="Brown T."/>
            <person name="Cohen L."/>
        </authorList>
    </citation>
    <scope>NUCLEOTIDE SEQUENCE</scope>
    <source>
        <strain evidence="2">GSO104</strain>
    </source>
</reference>
<accession>A0A7S4T4B4</accession>
<organism evidence="2">
    <name type="scientific">Ditylum brightwellii</name>
    <dbReference type="NCBI Taxonomy" id="49249"/>
    <lineage>
        <taxon>Eukaryota</taxon>
        <taxon>Sar</taxon>
        <taxon>Stramenopiles</taxon>
        <taxon>Ochrophyta</taxon>
        <taxon>Bacillariophyta</taxon>
        <taxon>Mediophyceae</taxon>
        <taxon>Lithodesmiophycidae</taxon>
        <taxon>Lithodesmiales</taxon>
        <taxon>Lithodesmiaceae</taxon>
        <taxon>Ditylum</taxon>
    </lineage>
</organism>
<feature type="compositionally biased region" description="Basic and acidic residues" evidence="1">
    <location>
        <begin position="1"/>
        <end position="18"/>
    </location>
</feature>
<name>A0A7S4T4B4_9STRA</name>
<proteinExistence type="predicted"/>
<protein>
    <submittedName>
        <fullName evidence="2">Uncharacterized protein</fullName>
    </submittedName>
</protein>
<gene>
    <name evidence="2" type="ORF">DBRI00130_LOCUS42650</name>
</gene>
<dbReference type="AlphaFoldDB" id="A0A7S4T4B4"/>
<sequence length="240" mass="27691">MYQASKNEKSSPDSRGNDEDSLSLKSRPTAIMIHPERSNLHFCDGSEGLSRFCKVRDSIALIKFECNNGIDDEKYGKQSKLPALTDETRLWQTHHSAGPLGSNKNTTRRSVRFSDVTVREYGMVIGDHPCCSYGPPVTLGWDYEENEAVSLDDFECKRRRTLRQMILSYYRRKDLLQLAGASREEIKQATKFANRTKRQRSMTRSLLITQPIETGLESTCRKLKRLLKEDHWRTEAHLFK</sequence>